<comment type="caution">
    <text evidence="1">The sequence shown here is derived from an EMBL/GenBank/DDBJ whole genome shotgun (WGS) entry which is preliminary data.</text>
</comment>
<dbReference type="RefSeq" id="WP_126612327.1">
    <property type="nucleotide sequence ID" value="NZ_JBHUCY010000010.1"/>
</dbReference>
<name>A0A3S0I067_9PROT</name>
<dbReference type="SUPFAM" id="SSF56784">
    <property type="entry name" value="HAD-like"/>
    <property type="match status" value="1"/>
</dbReference>
<protein>
    <submittedName>
        <fullName evidence="1">HAD family hydrolase</fullName>
    </submittedName>
</protein>
<dbReference type="Proteomes" id="UP000277007">
    <property type="component" value="Unassembled WGS sequence"/>
</dbReference>
<gene>
    <name evidence="1" type="ORF">EJ903_03940</name>
</gene>
<dbReference type="Pfam" id="PF13419">
    <property type="entry name" value="HAD_2"/>
    <property type="match status" value="1"/>
</dbReference>
<dbReference type="AlphaFoldDB" id="A0A3S0I067"/>
<evidence type="ECO:0000313" key="2">
    <source>
        <dbReference type="Proteomes" id="UP000277007"/>
    </source>
</evidence>
<dbReference type="SFLD" id="SFLDS00003">
    <property type="entry name" value="Haloacid_Dehalogenase"/>
    <property type="match status" value="1"/>
</dbReference>
<dbReference type="GO" id="GO:0006281">
    <property type="term" value="P:DNA repair"/>
    <property type="evidence" value="ECO:0007669"/>
    <property type="project" value="TreeGrafter"/>
</dbReference>
<sequence length="216" mass="23866">MIPPQPPTPPRLVIFDFDGTLADSFPWFVSVLNGVAARYGFRPVRPEEQERLRGCDTRSLLRHLRVPLWKLPFIARHMRALMASDINAIALFDGVPDLLRTLHARGVVIAVVSSNSPDNIRRVLGPDLSALVTHLACGASLFGKPAKFRQVLRALTIPPHHALAIGDETRDIEAARRVGIACGAVTWGYASADALAARRPDHMFDRVERIADAFRL</sequence>
<keyword evidence="1" id="KW-0378">Hydrolase</keyword>
<dbReference type="InterPro" id="IPR023214">
    <property type="entry name" value="HAD_sf"/>
</dbReference>
<dbReference type="PANTHER" id="PTHR43434">
    <property type="entry name" value="PHOSPHOGLYCOLATE PHOSPHATASE"/>
    <property type="match status" value="1"/>
</dbReference>
<dbReference type="SFLD" id="SFLDG01129">
    <property type="entry name" value="C1.5:_HAD__Beta-PGM__Phosphata"/>
    <property type="match status" value="1"/>
</dbReference>
<proteinExistence type="predicted"/>
<dbReference type="Gene3D" id="3.40.50.1000">
    <property type="entry name" value="HAD superfamily/HAD-like"/>
    <property type="match status" value="1"/>
</dbReference>
<keyword evidence="2" id="KW-1185">Reference proteome</keyword>
<dbReference type="Gene3D" id="1.10.150.240">
    <property type="entry name" value="Putative phosphatase, domain 2"/>
    <property type="match status" value="1"/>
</dbReference>
<dbReference type="GO" id="GO:0005829">
    <property type="term" value="C:cytosol"/>
    <property type="evidence" value="ECO:0007669"/>
    <property type="project" value="TreeGrafter"/>
</dbReference>
<dbReference type="EMBL" id="RXMA01000002">
    <property type="protein sequence ID" value="RTR23686.1"/>
    <property type="molecule type" value="Genomic_DNA"/>
</dbReference>
<organism evidence="1 2">
    <name type="scientific">Azospirillum griseum</name>
    <dbReference type="NCBI Taxonomy" id="2496639"/>
    <lineage>
        <taxon>Bacteria</taxon>
        <taxon>Pseudomonadati</taxon>
        <taxon>Pseudomonadota</taxon>
        <taxon>Alphaproteobacteria</taxon>
        <taxon>Rhodospirillales</taxon>
        <taxon>Azospirillaceae</taxon>
        <taxon>Azospirillum</taxon>
    </lineage>
</organism>
<dbReference type="InterPro" id="IPR023198">
    <property type="entry name" value="PGP-like_dom2"/>
</dbReference>
<accession>A0A3S0I067</accession>
<dbReference type="InterPro" id="IPR036412">
    <property type="entry name" value="HAD-like_sf"/>
</dbReference>
<dbReference type="OrthoDB" id="9793014at2"/>
<dbReference type="InterPro" id="IPR050155">
    <property type="entry name" value="HAD-like_hydrolase_sf"/>
</dbReference>
<evidence type="ECO:0000313" key="1">
    <source>
        <dbReference type="EMBL" id="RTR23686.1"/>
    </source>
</evidence>
<reference evidence="1 2" key="1">
    <citation type="submission" date="2018-12" db="EMBL/GenBank/DDBJ databases">
        <authorList>
            <person name="Yang Y."/>
        </authorList>
    </citation>
    <scope>NUCLEOTIDE SEQUENCE [LARGE SCALE GENOMIC DNA]</scope>
    <source>
        <strain evidence="1 2">L-25-5w-1</strain>
    </source>
</reference>
<dbReference type="GO" id="GO:0008967">
    <property type="term" value="F:phosphoglycolate phosphatase activity"/>
    <property type="evidence" value="ECO:0007669"/>
    <property type="project" value="TreeGrafter"/>
</dbReference>
<dbReference type="InterPro" id="IPR041492">
    <property type="entry name" value="HAD_2"/>
</dbReference>
<dbReference type="PANTHER" id="PTHR43434:SF13">
    <property type="entry name" value="PHOSPHOGLYCOLATE PHOSPHATASE"/>
    <property type="match status" value="1"/>
</dbReference>